<dbReference type="InterPro" id="IPR028087">
    <property type="entry name" value="Tad_N"/>
</dbReference>
<dbReference type="SUPFAM" id="SSF53300">
    <property type="entry name" value="vWA-like"/>
    <property type="match status" value="1"/>
</dbReference>
<keyword evidence="4" id="KW-1185">Reference proteome</keyword>
<sequence length="477" mass="50263">MGPRWRPLDRAVMSDLPFSLLRCLVRFPARPARASHEQPARRFPGHRLASAAAGFGRDDRGSVALITGLTALVLVVMAGAGVDYARARKDESRLDAALDAAVLAGAQAVKLADSQGQSDTAIRQTGQSTAEQVFRTFSPDTTAATTPQSQFGVAITGRNVTVTGAYTASTRTTLSGLTGTKTLGLSGNAKASVDLSPLIDVYLLIDVSGSMALGATATDIAALQANLGCAFACHDGAPVKNTTMDSYQWAKANGINLRLDEMNQGILDFVNWLRRQEAVSKRMRISIYAFSTTLTKVLDLTSDLSQVAGNLPKAPSASGESDGATLFGTIMPQFTKAVGTSGDGITTPKKLVILATDGVADPGRSWTWDVPKRASVAPFDPAQCAALKTRGGSANLPVWVGVIYTPYLAMPWDWGYNATLGQPSQVGGRGTRLDDIPSQLTACATSSDFYMEASKTGSVGDAMAKLFNTFAQIRLAN</sequence>
<evidence type="ECO:0000313" key="3">
    <source>
        <dbReference type="EMBL" id="TGD94674.1"/>
    </source>
</evidence>
<keyword evidence="1" id="KW-1133">Transmembrane helix</keyword>
<dbReference type="AlphaFoldDB" id="A0A4Z0NGJ2"/>
<dbReference type="Proteomes" id="UP000297535">
    <property type="component" value="Unassembled WGS sequence"/>
</dbReference>
<keyword evidence="1" id="KW-0472">Membrane</keyword>
<evidence type="ECO:0000313" key="4">
    <source>
        <dbReference type="Proteomes" id="UP000297535"/>
    </source>
</evidence>
<dbReference type="InterPro" id="IPR036465">
    <property type="entry name" value="vWFA_dom_sf"/>
</dbReference>
<dbReference type="Gene3D" id="3.40.50.410">
    <property type="entry name" value="von Willebrand factor, type A domain"/>
    <property type="match status" value="1"/>
</dbReference>
<feature type="transmembrane region" description="Helical" evidence="1">
    <location>
        <begin position="63"/>
        <end position="85"/>
    </location>
</feature>
<keyword evidence="1" id="KW-0812">Transmembrane</keyword>
<name>A0A4Z0NGJ2_9HYPH</name>
<organism evidence="3 4">
    <name type="scientific">Methylobacterium nonmethylotrophicum</name>
    <dbReference type="NCBI Taxonomy" id="1141884"/>
    <lineage>
        <taxon>Bacteria</taxon>
        <taxon>Pseudomonadati</taxon>
        <taxon>Pseudomonadota</taxon>
        <taxon>Alphaproteobacteria</taxon>
        <taxon>Hyphomicrobiales</taxon>
        <taxon>Methylobacteriaceae</taxon>
        <taxon>Methylobacterium</taxon>
    </lineage>
</organism>
<dbReference type="EMBL" id="SRLB01000041">
    <property type="protein sequence ID" value="TGD94674.1"/>
    <property type="molecule type" value="Genomic_DNA"/>
</dbReference>
<accession>A0A4Z0NGJ2</accession>
<reference evidence="3 4" key="1">
    <citation type="submission" date="2019-04" db="EMBL/GenBank/DDBJ databases">
        <authorList>
            <person name="Feng G."/>
            <person name="Zhu H."/>
        </authorList>
    </citation>
    <scope>NUCLEOTIDE SEQUENCE [LARGE SCALE GENOMIC DNA]</scope>
    <source>
        <strain evidence="3 4">6HR-1</strain>
    </source>
</reference>
<evidence type="ECO:0000256" key="1">
    <source>
        <dbReference type="SAM" id="Phobius"/>
    </source>
</evidence>
<evidence type="ECO:0000259" key="2">
    <source>
        <dbReference type="Pfam" id="PF13400"/>
    </source>
</evidence>
<feature type="domain" description="Putative Flp pilus-assembly TadG-like N-terminal" evidence="2">
    <location>
        <begin position="61"/>
        <end position="108"/>
    </location>
</feature>
<gene>
    <name evidence="3" type="ORF">EU555_31625</name>
</gene>
<comment type="caution">
    <text evidence="3">The sequence shown here is derived from an EMBL/GenBank/DDBJ whole genome shotgun (WGS) entry which is preliminary data.</text>
</comment>
<dbReference type="OrthoDB" id="7522752at2"/>
<protein>
    <recommendedName>
        <fullName evidence="2">Putative Flp pilus-assembly TadG-like N-terminal domain-containing protein</fullName>
    </recommendedName>
</protein>
<dbReference type="Pfam" id="PF13400">
    <property type="entry name" value="Tad"/>
    <property type="match status" value="1"/>
</dbReference>
<proteinExistence type="predicted"/>